<evidence type="ECO:0000313" key="2">
    <source>
        <dbReference type="Proteomes" id="UP000241426"/>
    </source>
</evidence>
<comment type="caution">
    <text evidence="1">The sequence shown here is derived from an EMBL/GenBank/DDBJ whole genome shotgun (WGS) entry which is preliminary data.</text>
</comment>
<organism evidence="1 2">
    <name type="scientific">Photobacterium kishitanii</name>
    <dbReference type="NCBI Taxonomy" id="318456"/>
    <lineage>
        <taxon>Bacteria</taxon>
        <taxon>Pseudomonadati</taxon>
        <taxon>Pseudomonadota</taxon>
        <taxon>Gammaproteobacteria</taxon>
        <taxon>Vibrionales</taxon>
        <taxon>Vibrionaceae</taxon>
        <taxon>Photobacterium</taxon>
    </lineage>
</organism>
<accession>A0A2T3KBR2</accession>
<name>A0A0B7JET4_9GAMM</name>
<reference evidence="1 2" key="1">
    <citation type="submission" date="2018-01" db="EMBL/GenBank/DDBJ databases">
        <title>Whole genome sequencing of Histamine producing bacteria.</title>
        <authorList>
            <person name="Butler K."/>
        </authorList>
    </citation>
    <scope>NUCLEOTIDE SEQUENCE [LARGE SCALE GENOMIC DNA]</scope>
    <source>
        <strain evidence="1 2">FS-7.2</strain>
    </source>
</reference>
<dbReference type="Proteomes" id="UP000241426">
    <property type="component" value="Unassembled WGS sequence"/>
</dbReference>
<dbReference type="EMBL" id="PYNF01000035">
    <property type="protein sequence ID" value="PSU92057.1"/>
    <property type="molecule type" value="Genomic_DNA"/>
</dbReference>
<accession>A0A0B7JET4</accession>
<dbReference type="AlphaFoldDB" id="A0A0B7JET4"/>
<proteinExistence type="predicted"/>
<protein>
    <submittedName>
        <fullName evidence="1">Uncharacterized protein</fullName>
    </submittedName>
</protein>
<evidence type="ECO:0000313" key="1">
    <source>
        <dbReference type="EMBL" id="PSU92057.1"/>
    </source>
</evidence>
<dbReference type="RefSeq" id="WP_036791928.1">
    <property type="nucleotide sequence ID" value="NZ_LN794353.1"/>
</dbReference>
<dbReference type="GeneID" id="29945909"/>
<sequence>MRKILIFVTVIFSYYGHAATSLSDIITLNANIVNMDDINSADIKSTIVGDNYKTLVYDNSVSTFRPITFQLRSTTTQVINQYSFNVLYKNMTCSQNNSVISVPLYLSINNINEQDNKITLLGRGFWYKVTTGEANSPYNQYISDVYFKVNFGNITNSSTSDLPCYGNVILLTSIDL</sequence>
<gene>
    <name evidence="1" type="ORF">C9J27_22615</name>
</gene>